<gene>
    <name evidence="1" type="ORF">SKAU_G00340110</name>
</gene>
<accession>A0A9Q1EMT0</accession>
<protein>
    <submittedName>
        <fullName evidence="1">Uncharacterized protein</fullName>
    </submittedName>
</protein>
<keyword evidence="2" id="KW-1185">Reference proteome</keyword>
<dbReference type="Proteomes" id="UP001152622">
    <property type="component" value="Chromosome 15"/>
</dbReference>
<dbReference type="EMBL" id="JAINUF010000015">
    <property type="protein sequence ID" value="KAJ8341720.1"/>
    <property type="molecule type" value="Genomic_DNA"/>
</dbReference>
<organism evidence="1 2">
    <name type="scientific">Synaphobranchus kaupii</name>
    <name type="common">Kaup's arrowtooth eel</name>
    <dbReference type="NCBI Taxonomy" id="118154"/>
    <lineage>
        <taxon>Eukaryota</taxon>
        <taxon>Metazoa</taxon>
        <taxon>Chordata</taxon>
        <taxon>Craniata</taxon>
        <taxon>Vertebrata</taxon>
        <taxon>Euteleostomi</taxon>
        <taxon>Actinopterygii</taxon>
        <taxon>Neopterygii</taxon>
        <taxon>Teleostei</taxon>
        <taxon>Anguilliformes</taxon>
        <taxon>Synaphobranchidae</taxon>
        <taxon>Synaphobranchus</taxon>
    </lineage>
</organism>
<comment type="caution">
    <text evidence="1">The sequence shown here is derived from an EMBL/GenBank/DDBJ whole genome shotgun (WGS) entry which is preliminary data.</text>
</comment>
<reference evidence="1" key="1">
    <citation type="journal article" date="2023" name="Science">
        <title>Genome structures resolve the early diversification of teleost fishes.</title>
        <authorList>
            <person name="Parey E."/>
            <person name="Louis A."/>
            <person name="Montfort J."/>
            <person name="Bouchez O."/>
            <person name="Roques C."/>
            <person name="Iampietro C."/>
            <person name="Lluch J."/>
            <person name="Castinel A."/>
            <person name="Donnadieu C."/>
            <person name="Desvignes T."/>
            <person name="Floi Bucao C."/>
            <person name="Jouanno E."/>
            <person name="Wen M."/>
            <person name="Mejri S."/>
            <person name="Dirks R."/>
            <person name="Jansen H."/>
            <person name="Henkel C."/>
            <person name="Chen W.J."/>
            <person name="Zahm M."/>
            <person name="Cabau C."/>
            <person name="Klopp C."/>
            <person name="Thompson A.W."/>
            <person name="Robinson-Rechavi M."/>
            <person name="Braasch I."/>
            <person name="Lecointre G."/>
            <person name="Bobe J."/>
            <person name="Postlethwait J.H."/>
            <person name="Berthelot C."/>
            <person name="Roest Crollius H."/>
            <person name="Guiguen Y."/>
        </authorList>
    </citation>
    <scope>NUCLEOTIDE SEQUENCE</scope>
    <source>
        <strain evidence="1">WJC10195</strain>
    </source>
</reference>
<evidence type="ECO:0000313" key="1">
    <source>
        <dbReference type="EMBL" id="KAJ8341720.1"/>
    </source>
</evidence>
<dbReference type="AlphaFoldDB" id="A0A9Q1EMT0"/>
<dbReference type="OrthoDB" id="413122at2759"/>
<evidence type="ECO:0000313" key="2">
    <source>
        <dbReference type="Proteomes" id="UP001152622"/>
    </source>
</evidence>
<name>A0A9Q1EMT0_SYNKA</name>
<proteinExistence type="predicted"/>
<sequence>MPKPCDEKCKNILQKTHSKPLPVAHFWSSDNYCTLKDLEEMVLSATAVFSSPCSGSQVEKRFKSLQHEMTSMGNPLSESHYAQVDDHEDVIGPTPFDEHFKVMIANVPLDLSGEKNLYYSKTFVPALATYFLPQAASCSETLEDMERGCHAKSFEEISKKKHTEEFSKV</sequence>